<dbReference type="HOGENOM" id="CLU_021203_1_1_9"/>
<organism evidence="2 3">
    <name type="scientific">[Clostridium] cellulosi</name>
    <dbReference type="NCBI Taxonomy" id="29343"/>
    <lineage>
        <taxon>Bacteria</taxon>
        <taxon>Bacillati</taxon>
        <taxon>Bacillota</taxon>
        <taxon>Clostridia</taxon>
        <taxon>Eubacteriales</taxon>
        <taxon>Oscillospiraceae</taxon>
        <taxon>Oscillospiraceae incertae sedis</taxon>
    </lineage>
</organism>
<evidence type="ECO:0000259" key="1">
    <source>
        <dbReference type="Pfam" id="PF08486"/>
    </source>
</evidence>
<dbReference type="Pfam" id="PF08486">
    <property type="entry name" value="SpoIID"/>
    <property type="match status" value="1"/>
</dbReference>
<name>A0A078KR79_9FIRM</name>
<dbReference type="NCBIfam" id="TIGR02870">
    <property type="entry name" value="spore_II_D"/>
    <property type="match status" value="1"/>
</dbReference>
<dbReference type="InterPro" id="IPR013693">
    <property type="entry name" value="SpoIID/LytB_N"/>
</dbReference>
<dbReference type="GO" id="GO:0030435">
    <property type="term" value="P:sporulation resulting in formation of a cellular spore"/>
    <property type="evidence" value="ECO:0007669"/>
    <property type="project" value="InterPro"/>
</dbReference>
<evidence type="ECO:0000313" key="2">
    <source>
        <dbReference type="EMBL" id="CDZ23670.1"/>
    </source>
</evidence>
<dbReference type="KEGG" id="ccel:CCDG5_0539"/>
<evidence type="ECO:0000313" key="3">
    <source>
        <dbReference type="Proteomes" id="UP000032431"/>
    </source>
</evidence>
<protein>
    <submittedName>
        <fullName evidence="2">Putative membrane protein</fullName>
    </submittedName>
</protein>
<reference evidence="3" key="1">
    <citation type="submission" date="2014-07" db="EMBL/GenBank/DDBJ databases">
        <authorList>
            <person name="Wibberg D."/>
        </authorList>
    </citation>
    <scope>NUCLEOTIDE SEQUENCE [LARGE SCALE GENOMIC DNA]</scope>
    <source>
        <strain evidence="3">DG5</strain>
    </source>
</reference>
<accession>A0A078KR79</accession>
<dbReference type="Proteomes" id="UP000032431">
    <property type="component" value="Chromosome I"/>
</dbReference>
<keyword evidence="3" id="KW-1185">Reference proteome</keyword>
<sequence>MKDFIIPVAIFLLLMLLIPMISLINAKKVNNHVNTYASASQTISIKSDNFTFKIKDGKTGNYETVKGFDFICGVVAGEMPASYNVEALKAQAVAALTYCLYQNENGTIVTGLSIAYLTPEEQKKRWSSNYENNKKKIEHAVSEVYGKVLTYDGKIIDAVFFNMSSGITENCKDVFGKELPYLVEVSSPGDTLQEDFISHTALTLDEFKAKVKGFDKDADFSGNPADYLKIEKRSGAGGVISARLCGKEVSGRDIRSIFGLRSANFTLSYKDGTFDFEVKGNGHGVGMSQRGAQYMAQQGKNWREILKWYYKGAEISDYSENLL</sequence>
<proteinExistence type="predicted"/>
<dbReference type="PATRIC" id="fig|29343.3.peg.557"/>
<dbReference type="STRING" id="29343.CCDG5_0539"/>
<dbReference type="AlphaFoldDB" id="A0A078KR79"/>
<dbReference type="InterPro" id="IPR013486">
    <property type="entry name" value="SpoIID/LytB"/>
</dbReference>
<dbReference type="InterPro" id="IPR014225">
    <property type="entry name" value="Spore_II_D_firmicutes"/>
</dbReference>
<gene>
    <name evidence="2" type="ORF">CCDG5_0539</name>
</gene>
<dbReference type="EMBL" id="LM995447">
    <property type="protein sequence ID" value="CDZ23670.1"/>
    <property type="molecule type" value="Genomic_DNA"/>
</dbReference>
<feature type="domain" description="Sporulation stage II protein D amidase enhancer LytB N-terminal" evidence="1">
    <location>
        <begin position="57"/>
        <end position="151"/>
    </location>
</feature>
<dbReference type="NCBIfam" id="TIGR02669">
    <property type="entry name" value="SpoIID_LytB"/>
    <property type="match status" value="1"/>
</dbReference>
<dbReference type="OrthoDB" id="9794671at2"/>